<evidence type="ECO:0000256" key="1">
    <source>
        <dbReference type="RuleBase" id="RU363021"/>
    </source>
</evidence>
<feature type="region of interest" description="Disordered" evidence="2">
    <location>
        <begin position="1"/>
        <end position="24"/>
    </location>
</feature>
<accession>A0A8H8DCW6</accession>
<dbReference type="AlphaFoldDB" id="A0A8H8DCW6"/>
<feature type="compositionally biased region" description="Polar residues" evidence="2">
    <location>
        <begin position="12"/>
        <end position="24"/>
    </location>
</feature>
<dbReference type="GeneID" id="93648953"/>
<dbReference type="InterPro" id="IPR019166">
    <property type="entry name" value="MIC26/MIC27"/>
</dbReference>
<comment type="subcellular location">
    <subcellularLocation>
        <location evidence="1">Mitochondrion inner membrane</location>
    </subcellularLocation>
</comment>
<reference evidence="3 4" key="1">
    <citation type="submission" date="2020-12" db="EMBL/GenBank/DDBJ databases">
        <title>Effect of drift, selection, and recombination on the evolution of hybrid genomes in Candida yeast pathogens.</title>
        <authorList>
            <person name="Mixao V."/>
            <person name="Ksiezopolska E."/>
            <person name="Saus E."/>
            <person name="Boekhout T."/>
            <person name="Gacser A."/>
            <person name="Gabaldon T."/>
        </authorList>
    </citation>
    <scope>NUCLEOTIDE SEQUENCE [LARGE SCALE GENOMIC DNA]</scope>
    <source>
        <strain evidence="3 4">BP57</strain>
    </source>
</reference>
<evidence type="ECO:0000313" key="4">
    <source>
        <dbReference type="Proteomes" id="UP000669133"/>
    </source>
</evidence>
<gene>
    <name evidence="3" type="ORF">I9W82_000324</name>
</gene>
<dbReference type="InterPro" id="IPR033181">
    <property type="entry name" value="Mic26_fungi"/>
</dbReference>
<dbReference type="PANTHER" id="PTHR28268">
    <property type="entry name" value="MICOS SUBUNIT MIC26"/>
    <property type="match status" value="1"/>
</dbReference>
<protein>
    <recommendedName>
        <fullName evidence="1">MICOS complex subunit</fullName>
    </recommendedName>
</protein>
<dbReference type="Proteomes" id="UP000669133">
    <property type="component" value="Unassembled WGS sequence"/>
</dbReference>
<dbReference type="OrthoDB" id="2399148at2759"/>
<comment type="caution">
    <text evidence="3">The sequence shown here is derived from an EMBL/GenBank/DDBJ whole genome shotgun (WGS) entry which is preliminary data.</text>
</comment>
<keyword evidence="4" id="KW-1185">Reference proteome</keyword>
<keyword evidence="1" id="KW-0496">Mitochondrion</keyword>
<dbReference type="PANTHER" id="PTHR28268:SF1">
    <property type="entry name" value="MICOS SUBUNIT MIC26"/>
    <property type="match status" value="1"/>
</dbReference>
<keyword evidence="1" id="KW-0472">Membrane</keyword>
<comment type="subunit">
    <text evidence="1">Component of the mitochondrial contact site and cristae organizing system (MICOS) complex.</text>
</comment>
<organism evidence="3 4">
    <name type="scientific">Candida metapsilosis</name>
    <dbReference type="NCBI Taxonomy" id="273372"/>
    <lineage>
        <taxon>Eukaryota</taxon>
        <taxon>Fungi</taxon>
        <taxon>Dikarya</taxon>
        <taxon>Ascomycota</taxon>
        <taxon>Saccharomycotina</taxon>
        <taxon>Pichiomycetes</taxon>
        <taxon>Debaryomycetaceae</taxon>
        <taxon>Candida/Lodderomyces clade</taxon>
        <taxon>Candida</taxon>
    </lineage>
</organism>
<proteinExistence type="predicted"/>
<dbReference type="EMBL" id="JAEOAQ010000001">
    <property type="protein sequence ID" value="KAG5421234.1"/>
    <property type="molecule type" value="Genomic_DNA"/>
</dbReference>
<dbReference type="GO" id="GO:0061617">
    <property type="term" value="C:MICOS complex"/>
    <property type="evidence" value="ECO:0007669"/>
    <property type="project" value="UniProtKB-UniRule"/>
</dbReference>
<evidence type="ECO:0000256" key="2">
    <source>
        <dbReference type="SAM" id="MobiDB-lite"/>
    </source>
</evidence>
<evidence type="ECO:0000313" key="3">
    <source>
        <dbReference type="EMBL" id="KAG5421234.1"/>
    </source>
</evidence>
<dbReference type="RefSeq" id="XP_067550350.1">
    <property type="nucleotide sequence ID" value="XM_067692184.1"/>
</dbReference>
<dbReference type="GO" id="GO:0042407">
    <property type="term" value="P:cristae formation"/>
    <property type="evidence" value="ECO:0007669"/>
    <property type="project" value="InterPro"/>
</dbReference>
<sequence>MTRHFYEDDDNFITNKPGTTDPITPKLQSQESIHGGENATIIDGMVIRTTPILEKYTNSIRQYLITKFNIFEAELETQKSAGMNEWRDLKAEFNSIVNEPILPNSIYILTAGLTGSIIVRNRNIGLRLITPLVFGGCALKYFMPRTFGNLSKEYNEFEMKTVPDVYKQRQELIGQLRYWRSEAEVQRVKVNDCVIEQVHDLRKKWSQVWD</sequence>
<dbReference type="GO" id="GO:0044284">
    <property type="term" value="C:mitochondrial crista junction"/>
    <property type="evidence" value="ECO:0007669"/>
    <property type="project" value="TreeGrafter"/>
</dbReference>
<name>A0A8H8DCW6_9ASCO</name>
<dbReference type="Pfam" id="PF09769">
    <property type="entry name" value="ApoO"/>
    <property type="match status" value="1"/>
</dbReference>
<comment type="function">
    <text evidence="1">Component of the MICOS complex, a large protein complex of the mitochondrial inner membrane that plays crucial roles in the maintenance of crista junctions, inner membrane architecture, and formation of contact sites to the outer membrane.</text>
</comment>
<keyword evidence="1" id="KW-0999">Mitochondrion inner membrane</keyword>